<gene>
    <name evidence="2" type="ORF">A9Q84_17310</name>
</gene>
<dbReference type="Pfam" id="PF03372">
    <property type="entry name" value="Exo_endo_phos"/>
    <property type="match status" value="1"/>
</dbReference>
<accession>A0A1Y5F9H1</accession>
<name>A0A1Y5F9H1_9BACT</name>
<dbReference type="InterPro" id="IPR036691">
    <property type="entry name" value="Endo/exonu/phosph_ase_sf"/>
</dbReference>
<dbReference type="Gene3D" id="3.60.10.10">
    <property type="entry name" value="Endonuclease/exonuclease/phosphatase"/>
    <property type="match status" value="1"/>
</dbReference>
<dbReference type="EMBL" id="MAAO01000010">
    <property type="protein sequence ID" value="OUR94866.1"/>
    <property type="molecule type" value="Genomic_DNA"/>
</dbReference>
<dbReference type="AlphaFoldDB" id="A0A1Y5F9H1"/>
<dbReference type="Proteomes" id="UP000196531">
    <property type="component" value="Unassembled WGS sequence"/>
</dbReference>
<protein>
    <recommendedName>
        <fullName evidence="1">Endonuclease/exonuclease/phosphatase domain-containing protein</fullName>
    </recommendedName>
</protein>
<evidence type="ECO:0000259" key="1">
    <source>
        <dbReference type="Pfam" id="PF03372"/>
    </source>
</evidence>
<comment type="caution">
    <text evidence="2">The sequence shown here is derived from an EMBL/GenBank/DDBJ whole genome shotgun (WGS) entry which is preliminary data.</text>
</comment>
<dbReference type="GO" id="GO:0003824">
    <property type="term" value="F:catalytic activity"/>
    <property type="evidence" value="ECO:0007669"/>
    <property type="project" value="InterPro"/>
</dbReference>
<dbReference type="SUPFAM" id="SSF56219">
    <property type="entry name" value="DNase I-like"/>
    <property type="match status" value="1"/>
</dbReference>
<proteinExistence type="predicted"/>
<feature type="domain" description="Endonuclease/exonuclease/phosphatase" evidence="1">
    <location>
        <begin position="25"/>
        <end position="247"/>
    </location>
</feature>
<reference evidence="3" key="1">
    <citation type="journal article" date="2017" name="Proc. Natl. Acad. Sci. U.S.A.">
        <title>Simulation of Deepwater Horizon oil plume reveals substrate specialization within a complex community of hydrocarbon-degraders.</title>
        <authorList>
            <person name="Hu P."/>
            <person name="Dubinsky E.A."/>
            <person name="Probst A.J."/>
            <person name="Wang J."/>
            <person name="Sieber C.M.K."/>
            <person name="Tom L.M."/>
            <person name="Gardinali P."/>
            <person name="Banfield J.F."/>
            <person name="Atlas R.M."/>
            <person name="Andersen G.L."/>
        </authorList>
    </citation>
    <scope>NUCLEOTIDE SEQUENCE [LARGE SCALE GENOMIC DNA]</scope>
</reference>
<dbReference type="InterPro" id="IPR005135">
    <property type="entry name" value="Endo/exonuclease/phosphatase"/>
</dbReference>
<evidence type="ECO:0000313" key="2">
    <source>
        <dbReference type="EMBL" id="OUR94866.1"/>
    </source>
</evidence>
<evidence type="ECO:0000313" key="3">
    <source>
        <dbReference type="Proteomes" id="UP000196531"/>
    </source>
</evidence>
<sequence>MKTCSILKIVFLLLISLNSMGLSVATFNIRNFDMNSPYSTDKSALTKILKDVNADIFAFQEIVDTENFKILMKKVFPKHKLVISKCGGFAKQKLALLYNSKKFKFLRVIEDSSFQYSEGCHRGVRPLLKVQLKNISDNSTFWALLVHLKAGGSSRDIEFRKKQISLLSKSISRLQNYIILGDFNTTEIDNSRSDYFFDLVERYHLTDSSKSLKCTNYWSGGISDGLFYPGQLDHVLLSKNLKKKYSSHKYSVYSHCKINQCSISNSHDLGESFKNVSDHCPVKLELTKG</sequence>
<organism evidence="2 3">
    <name type="scientific">Halobacteriovorax marinus</name>
    <dbReference type="NCBI Taxonomy" id="97084"/>
    <lineage>
        <taxon>Bacteria</taxon>
        <taxon>Pseudomonadati</taxon>
        <taxon>Bdellovibrionota</taxon>
        <taxon>Bacteriovoracia</taxon>
        <taxon>Bacteriovoracales</taxon>
        <taxon>Halobacteriovoraceae</taxon>
        <taxon>Halobacteriovorax</taxon>
    </lineage>
</organism>